<evidence type="ECO:0000313" key="3">
    <source>
        <dbReference type="Proteomes" id="UP000748025"/>
    </source>
</evidence>
<protein>
    <submittedName>
        <fullName evidence="2">Uncharacterized protein</fullName>
    </submittedName>
</protein>
<sequence>MEGPGAKPQAKDSTGGMAKLVSRESAFDEAVGTHTKKDWCLALSSRGSSLWSPGLHLWEANRPTTANDGHERSRWTVQAVSPTRGGLKAKTQELWALWGCAPSHGRQSIIDQTGRSINGWKRQQQGREEQPAANKTPNDKNGSLPADDPNPILGIHDQCGKIDGGYLPNQTTKLSMSPSHSVFSSNGRRGSGSACMWHLTPSVEPTNGDGEELRS</sequence>
<dbReference type="EMBL" id="SRPW01002991">
    <property type="protein sequence ID" value="KAG5989026.1"/>
    <property type="molecule type" value="Genomic_DNA"/>
</dbReference>
<feature type="region of interest" description="Disordered" evidence="1">
    <location>
        <begin position="120"/>
        <end position="154"/>
    </location>
</feature>
<evidence type="ECO:0000313" key="2">
    <source>
        <dbReference type="EMBL" id="KAG5989026.1"/>
    </source>
</evidence>
<proteinExistence type="predicted"/>
<keyword evidence="3" id="KW-1185">Reference proteome</keyword>
<evidence type="ECO:0000256" key="1">
    <source>
        <dbReference type="SAM" id="MobiDB-lite"/>
    </source>
</evidence>
<comment type="caution">
    <text evidence="2">The sequence shown here is derived from an EMBL/GenBank/DDBJ whole genome shotgun (WGS) entry which is preliminary data.</text>
</comment>
<organism evidence="2 3">
    <name type="scientific">Claviceps pusilla</name>
    <dbReference type="NCBI Taxonomy" id="123648"/>
    <lineage>
        <taxon>Eukaryota</taxon>
        <taxon>Fungi</taxon>
        <taxon>Dikarya</taxon>
        <taxon>Ascomycota</taxon>
        <taxon>Pezizomycotina</taxon>
        <taxon>Sordariomycetes</taxon>
        <taxon>Hypocreomycetidae</taxon>
        <taxon>Hypocreales</taxon>
        <taxon>Clavicipitaceae</taxon>
        <taxon>Claviceps</taxon>
    </lineage>
</organism>
<name>A0A9P7SWX7_9HYPO</name>
<gene>
    <name evidence="2" type="ORF">E4U43_004585</name>
</gene>
<feature type="compositionally biased region" description="Polar residues" evidence="1">
    <location>
        <begin position="170"/>
        <end position="188"/>
    </location>
</feature>
<dbReference type="Proteomes" id="UP000748025">
    <property type="component" value="Unassembled WGS sequence"/>
</dbReference>
<feature type="region of interest" description="Disordered" evidence="1">
    <location>
        <begin position="170"/>
        <end position="191"/>
    </location>
</feature>
<accession>A0A9P7SWX7</accession>
<reference evidence="2" key="1">
    <citation type="journal article" date="2020" name="bioRxiv">
        <title>Whole genome comparisons of ergot fungi reveals the divergence and evolution of species within the genus Claviceps are the result of varying mechanisms driving genome evolution and host range expansion.</title>
        <authorList>
            <person name="Wyka S.A."/>
            <person name="Mondo S.J."/>
            <person name="Liu M."/>
            <person name="Dettman J."/>
            <person name="Nalam V."/>
            <person name="Broders K.D."/>
        </authorList>
    </citation>
    <scope>NUCLEOTIDE SEQUENCE</scope>
    <source>
        <strain evidence="2">CCC 602</strain>
    </source>
</reference>
<dbReference type="AlphaFoldDB" id="A0A9P7SWX7"/>